<dbReference type="Proteomes" id="UP000218824">
    <property type="component" value="Chromosome"/>
</dbReference>
<dbReference type="PANTHER" id="PTHR43451:SF1">
    <property type="entry name" value="ACETYLTRANSFERASE"/>
    <property type="match status" value="1"/>
</dbReference>
<gene>
    <name evidence="2" type="ORF">LEN_0734</name>
</gene>
<dbReference type="EMBL" id="AP014940">
    <property type="protein sequence ID" value="BAV96221.1"/>
    <property type="molecule type" value="Genomic_DNA"/>
</dbReference>
<evidence type="ECO:0000259" key="1">
    <source>
        <dbReference type="PROSITE" id="PS51186"/>
    </source>
</evidence>
<accession>A0AAU9AP94</accession>
<dbReference type="CDD" id="cd04301">
    <property type="entry name" value="NAT_SF"/>
    <property type="match status" value="1"/>
</dbReference>
<dbReference type="Gene3D" id="3.40.630.30">
    <property type="match status" value="1"/>
</dbReference>
<dbReference type="KEGG" id="lem:LEN_0734"/>
<organism evidence="2 3">
    <name type="scientific">Lysobacter enzymogenes</name>
    <dbReference type="NCBI Taxonomy" id="69"/>
    <lineage>
        <taxon>Bacteria</taxon>
        <taxon>Pseudomonadati</taxon>
        <taxon>Pseudomonadota</taxon>
        <taxon>Gammaproteobacteria</taxon>
        <taxon>Lysobacterales</taxon>
        <taxon>Lysobacteraceae</taxon>
        <taxon>Lysobacter</taxon>
    </lineage>
</organism>
<evidence type="ECO:0000313" key="2">
    <source>
        <dbReference type="EMBL" id="BAV96221.1"/>
    </source>
</evidence>
<dbReference type="PROSITE" id="PS51186">
    <property type="entry name" value="GNAT"/>
    <property type="match status" value="1"/>
</dbReference>
<dbReference type="Pfam" id="PF13673">
    <property type="entry name" value="Acetyltransf_10"/>
    <property type="match status" value="1"/>
</dbReference>
<dbReference type="InterPro" id="IPR016181">
    <property type="entry name" value="Acyl_CoA_acyltransferase"/>
</dbReference>
<evidence type="ECO:0000313" key="3">
    <source>
        <dbReference type="Proteomes" id="UP000218824"/>
    </source>
</evidence>
<dbReference type="InterPro" id="IPR000182">
    <property type="entry name" value="GNAT_dom"/>
</dbReference>
<dbReference type="AlphaFoldDB" id="A0AAU9AP94"/>
<dbReference type="SUPFAM" id="SSF55729">
    <property type="entry name" value="Acyl-CoA N-acyltransferases (Nat)"/>
    <property type="match status" value="1"/>
</dbReference>
<name>A0AAU9AP94_LYSEN</name>
<dbReference type="GO" id="GO:0016747">
    <property type="term" value="F:acyltransferase activity, transferring groups other than amino-acyl groups"/>
    <property type="evidence" value="ECO:0007669"/>
    <property type="project" value="InterPro"/>
</dbReference>
<dbReference type="PANTHER" id="PTHR43451">
    <property type="entry name" value="ACETYLTRANSFERASE (GNAT) FAMILY PROTEIN"/>
    <property type="match status" value="1"/>
</dbReference>
<sequence length="162" mass="17860">MRVRAARADEIPALLAIFRAAVRTTAAGDYSAEQIDAWSPPHWPPAQCEAWIERVGALHPFVAELDGVLAGYADLQDDGLIDHFYVSPDFARRGVGAALMAQLLACARERGLHTLRSHVSRTAQPFFARFGFEVVAQRRPQVRGVEVPNAEMRLSLGARERA</sequence>
<reference evidence="2 3" key="1">
    <citation type="journal article" date="2017" name="DNA Res.">
        <title>Complete genome sequence and expression profile of the commercial lytic enzyme producer Lysobacter enzymogenes M497-1.</title>
        <authorList>
            <person name="Takami H."/>
            <person name="Toyoda A."/>
            <person name="Uchiyama I."/>
            <person name="Itoh T."/>
            <person name="Takaki Y."/>
            <person name="Arai W."/>
            <person name="Nishi S."/>
            <person name="Kawai M."/>
            <person name="Shinya K."/>
            <person name="Ikeda H."/>
        </authorList>
    </citation>
    <scope>NUCLEOTIDE SEQUENCE [LARGE SCALE GENOMIC DNA]</scope>
    <source>
        <strain evidence="2 3">M497-1</strain>
    </source>
</reference>
<feature type="domain" description="N-acetyltransferase" evidence="1">
    <location>
        <begin position="1"/>
        <end position="157"/>
    </location>
</feature>
<protein>
    <submittedName>
        <fullName evidence="2">Acetyltransferase</fullName>
    </submittedName>
</protein>
<dbReference type="InterPro" id="IPR052564">
    <property type="entry name" value="N-acetyltrans/Recomb-assoc"/>
</dbReference>
<proteinExistence type="predicted"/>